<keyword evidence="1" id="KW-1133">Transmembrane helix</keyword>
<organism evidence="2 3">
    <name type="scientific">Candida albicans P78048</name>
    <dbReference type="NCBI Taxonomy" id="1094989"/>
    <lineage>
        <taxon>Eukaryota</taxon>
        <taxon>Fungi</taxon>
        <taxon>Dikarya</taxon>
        <taxon>Ascomycota</taxon>
        <taxon>Saccharomycotina</taxon>
        <taxon>Pichiomycetes</taxon>
        <taxon>Debaryomycetaceae</taxon>
        <taxon>Candida/Lodderomyces clade</taxon>
        <taxon>Candida</taxon>
    </lineage>
</organism>
<sequence length="173" mass="19799">MNMNAKNIRWVEPPATIIDETIMNSSVPEADFPVKPILKLPRNTPFPFASEDDNKESEDQEDLNKTKQISNLLRNHFICIMKSIFGLIKMLINNQIITGFTNFLISAIAFISITALRIIAAVGRFLIDFDFSLFFESCSFLLEEHELYFTTDLSHQHPNRKSNKRRVTTTAGT</sequence>
<proteinExistence type="predicted"/>
<evidence type="ECO:0000256" key="1">
    <source>
        <dbReference type="SAM" id="Phobius"/>
    </source>
</evidence>
<evidence type="ECO:0000313" key="3">
    <source>
        <dbReference type="Proteomes" id="UP000030161"/>
    </source>
</evidence>
<dbReference type="EMBL" id="AJIX01000003">
    <property type="protein sequence ID" value="KGR21474.1"/>
    <property type="molecule type" value="Genomic_DNA"/>
</dbReference>
<keyword evidence="1" id="KW-0472">Membrane</keyword>
<dbReference type="AlphaFoldDB" id="A0AB34Q1V7"/>
<protein>
    <submittedName>
        <fullName evidence="2">Uncharacterized protein</fullName>
    </submittedName>
</protein>
<name>A0AB34Q1V7_CANAX</name>
<keyword evidence="1" id="KW-0812">Transmembrane</keyword>
<gene>
    <name evidence="2" type="ORF">MG3_00477</name>
</gene>
<comment type="caution">
    <text evidence="2">The sequence shown here is derived from an EMBL/GenBank/DDBJ whole genome shotgun (WGS) entry which is preliminary data.</text>
</comment>
<reference evidence="2 3" key="1">
    <citation type="submission" date="2013-12" db="EMBL/GenBank/DDBJ databases">
        <title>The Genome Sequence of Candida albicans P78048.</title>
        <authorList>
            <consortium name="The Broad Institute Genome Sequencing Platform"/>
            <consortium name="The Broad Institute Genome Sequencing Center for Infectious Disease"/>
            <person name="Cuomo C."/>
            <person name="Bennett R."/>
            <person name="Hirakawa M."/>
            <person name="Noverr M."/>
            <person name="Mitchell A."/>
            <person name="Young S.K."/>
            <person name="Zeng Q."/>
            <person name="Gargeya S."/>
            <person name="Fitzgerald M."/>
            <person name="Abouelleil A."/>
            <person name="Alvarado L."/>
            <person name="Berlin A.M."/>
            <person name="Chapman S.B."/>
            <person name="Dewar J."/>
            <person name="Goldberg J."/>
            <person name="Griggs A."/>
            <person name="Gujja S."/>
            <person name="Hansen M."/>
            <person name="Howarth C."/>
            <person name="Imamovic A."/>
            <person name="Larimer J."/>
            <person name="McCowan C."/>
            <person name="Murphy C."/>
            <person name="Pearson M."/>
            <person name="Priest M."/>
            <person name="Roberts A."/>
            <person name="Saif S."/>
            <person name="Shea T."/>
            <person name="Sykes S."/>
            <person name="Wortman J."/>
            <person name="Nusbaum C."/>
            <person name="Birren B."/>
        </authorList>
    </citation>
    <scope>NUCLEOTIDE SEQUENCE [LARGE SCALE GENOMIC DNA]</scope>
    <source>
        <strain evidence="2 3">P78048</strain>
    </source>
</reference>
<dbReference type="Proteomes" id="UP000030161">
    <property type="component" value="Unassembled WGS sequence"/>
</dbReference>
<evidence type="ECO:0000313" key="2">
    <source>
        <dbReference type="EMBL" id="KGR21474.1"/>
    </source>
</evidence>
<feature type="transmembrane region" description="Helical" evidence="1">
    <location>
        <begin position="104"/>
        <end position="127"/>
    </location>
</feature>
<accession>A0AB34Q1V7</accession>